<evidence type="ECO:0000256" key="1">
    <source>
        <dbReference type="ARBA" id="ARBA00010607"/>
    </source>
</evidence>
<dbReference type="Pfam" id="PF00314">
    <property type="entry name" value="Thaumatin"/>
    <property type="match status" value="1"/>
</dbReference>
<dbReference type="EMBL" id="JAVIJP010000028">
    <property type="protein sequence ID" value="KAL3634236.1"/>
    <property type="molecule type" value="Genomic_DNA"/>
</dbReference>
<comment type="similarity">
    <text evidence="1">Belongs to the thaumatin family.</text>
</comment>
<dbReference type="PRINTS" id="PR00347">
    <property type="entry name" value="THAUMATIN"/>
</dbReference>
<dbReference type="PIRSF" id="PIRSF002703">
    <property type="entry name" value="Thaumatin"/>
    <property type="match status" value="1"/>
</dbReference>
<feature type="disulfide bond" evidence="3">
    <location>
        <begin position="62"/>
        <end position="72"/>
    </location>
</feature>
<feature type="disulfide bond" evidence="3">
    <location>
        <begin position="135"/>
        <end position="197"/>
    </location>
</feature>
<reference evidence="5" key="1">
    <citation type="journal article" date="2024" name="IScience">
        <title>Strigolactones Initiate the Formation of Haustorium-like Structures in Castilleja.</title>
        <authorList>
            <person name="Buerger M."/>
            <person name="Peterson D."/>
            <person name="Chory J."/>
        </authorList>
    </citation>
    <scope>NUCLEOTIDE SEQUENCE [LARGE SCALE GENOMIC DNA]</scope>
</reference>
<feature type="disulfide bond" evidence="3">
    <location>
        <begin position="15"/>
        <end position="224"/>
    </location>
</feature>
<sequence length="229" mass="23958">MMTSATTLFTLENKCTYTVWPGIISGNSAISGDGGFSLAPDNTHQIIAQPGWSGRIWARTGCNFDDNENGHCTTGDCGSRLRCLASGAPPATLVEFTIGSGGGMDFYDVSLVDGYNVGISVRAQGGLGDCRSSGCAADINAICPWELKVVGDDGGKVVACKSACVAFGSPEFCCSGQHSNPDTCNPTSYSRMFKNACPQAYSYAYDDKSSLGTCTGSNYVITFCPSELD</sequence>
<dbReference type="PROSITE" id="PS51367">
    <property type="entry name" value="THAUMATIN_2"/>
    <property type="match status" value="1"/>
</dbReference>
<evidence type="ECO:0000256" key="3">
    <source>
        <dbReference type="PIRSR" id="PIRSR002703-1"/>
    </source>
</evidence>
<feature type="disulfide bond" evidence="3">
    <location>
        <begin position="130"/>
        <end position="214"/>
    </location>
</feature>
<feature type="disulfide bond" evidence="3">
    <location>
        <begin position="174"/>
        <end position="184"/>
    </location>
</feature>
<dbReference type="Gene3D" id="2.60.110.10">
    <property type="entry name" value="Thaumatin"/>
    <property type="match status" value="1"/>
</dbReference>
<evidence type="ECO:0000313" key="5">
    <source>
        <dbReference type="Proteomes" id="UP001632038"/>
    </source>
</evidence>
<evidence type="ECO:0000256" key="2">
    <source>
        <dbReference type="ARBA" id="ARBA00023157"/>
    </source>
</evidence>
<organism evidence="4 5">
    <name type="scientific">Castilleja foliolosa</name>
    <dbReference type="NCBI Taxonomy" id="1961234"/>
    <lineage>
        <taxon>Eukaryota</taxon>
        <taxon>Viridiplantae</taxon>
        <taxon>Streptophyta</taxon>
        <taxon>Embryophyta</taxon>
        <taxon>Tracheophyta</taxon>
        <taxon>Spermatophyta</taxon>
        <taxon>Magnoliopsida</taxon>
        <taxon>eudicotyledons</taxon>
        <taxon>Gunneridae</taxon>
        <taxon>Pentapetalae</taxon>
        <taxon>asterids</taxon>
        <taxon>lamiids</taxon>
        <taxon>Lamiales</taxon>
        <taxon>Orobanchaceae</taxon>
        <taxon>Pedicularideae</taxon>
        <taxon>Castillejinae</taxon>
        <taxon>Castilleja</taxon>
    </lineage>
</organism>
<feature type="disulfide bond" evidence="3">
    <location>
        <begin position="77"/>
        <end position="83"/>
    </location>
</feature>
<feature type="disulfide bond" evidence="3">
    <location>
        <begin position="143"/>
        <end position="160"/>
    </location>
</feature>
<dbReference type="CDD" id="cd09218">
    <property type="entry name" value="TLP-PA"/>
    <property type="match status" value="1"/>
</dbReference>
<dbReference type="InterPro" id="IPR001938">
    <property type="entry name" value="Thaumatin"/>
</dbReference>
<keyword evidence="2 3" id="KW-1015">Disulfide bond</keyword>
<name>A0ABD3CW61_9LAMI</name>
<dbReference type="FunFam" id="2.60.110.10:FF:000002">
    <property type="entry name" value="Thaumatin-like protein 1a"/>
    <property type="match status" value="1"/>
</dbReference>
<dbReference type="PANTHER" id="PTHR31048">
    <property type="entry name" value="OS03G0233200 PROTEIN"/>
    <property type="match status" value="1"/>
</dbReference>
<dbReference type="SMART" id="SM00205">
    <property type="entry name" value="THN"/>
    <property type="match status" value="1"/>
</dbReference>
<evidence type="ECO:0000313" key="4">
    <source>
        <dbReference type="EMBL" id="KAL3634236.1"/>
    </source>
</evidence>
<protein>
    <recommendedName>
        <fullName evidence="6">Thaumatin-like protein</fullName>
    </recommendedName>
</protein>
<accession>A0ABD3CW61</accession>
<comment type="caution">
    <text evidence="4">The sequence shown here is derived from an EMBL/GenBank/DDBJ whole genome shotgun (WGS) entry which is preliminary data.</text>
</comment>
<dbReference type="SUPFAM" id="SSF49870">
    <property type="entry name" value="Osmotin, thaumatin-like protein"/>
    <property type="match status" value="1"/>
</dbReference>
<keyword evidence="5" id="KW-1185">Reference proteome</keyword>
<dbReference type="Proteomes" id="UP001632038">
    <property type="component" value="Unassembled WGS sequence"/>
</dbReference>
<proteinExistence type="inferred from homology"/>
<feature type="disulfide bond" evidence="3">
    <location>
        <begin position="164"/>
        <end position="173"/>
    </location>
</feature>
<dbReference type="InterPro" id="IPR037176">
    <property type="entry name" value="Osmotin/thaumatin-like_sf"/>
</dbReference>
<dbReference type="AlphaFoldDB" id="A0ABD3CW61"/>
<gene>
    <name evidence="4" type="ORF">CASFOL_021290</name>
</gene>
<evidence type="ECO:0008006" key="6">
    <source>
        <dbReference type="Google" id="ProtNLM"/>
    </source>
</evidence>